<dbReference type="RefSeq" id="WP_011763611.1">
    <property type="nucleotide sequence ID" value="NC_008701.1"/>
</dbReference>
<name>A1RVQ4_PYRIL</name>
<gene>
    <name evidence="1" type="ordered locus">Pisl_1889</name>
</gene>
<dbReference type="GeneID" id="4617898"/>
<evidence type="ECO:0000313" key="1">
    <source>
        <dbReference type="EMBL" id="ABL89036.1"/>
    </source>
</evidence>
<evidence type="ECO:0000313" key="2">
    <source>
        <dbReference type="Proteomes" id="UP000002595"/>
    </source>
</evidence>
<dbReference type="Proteomes" id="UP000002595">
    <property type="component" value="Chromosome"/>
</dbReference>
<dbReference type="EMBL" id="CP000504">
    <property type="protein sequence ID" value="ABL89036.1"/>
    <property type="molecule type" value="Genomic_DNA"/>
</dbReference>
<sequence>MLLAYVRGPPVAVFAGSWLCSKSPIDGTPVALGEPFGDCDPVVARLMSIATSVRIVKQTGTKVFISRELGEDGVDAAFAGGADGVLEELDYAVGDYRNGVKFVLLEPRDVSDLLNAVRTIAEKARKSFDVLVATDLDKVGVFAPYVDGVVLKGGWVTIEVGEVGYVPEIGRCLYCGVDYLMYSGVLRRCIYCGRKLTKVITSAKPPRSRAVFRSIYRKYVSLNKLRFKIV</sequence>
<dbReference type="eggNOG" id="arCOG05620">
    <property type="taxonomic scope" value="Archaea"/>
</dbReference>
<dbReference type="HOGENOM" id="CLU_1202658_0_0_2"/>
<protein>
    <submittedName>
        <fullName evidence="1">Uncharacterized protein</fullName>
    </submittedName>
</protein>
<accession>A1RVQ4</accession>
<dbReference type="OrthoDB" id="28068at2157"/>
<dbReference type="AlphaFoldDB" id="A1RVQ4"/>
<dbReference type="STRING" id="384616.Pisl_1889"/>
<dbReference type="KEGG" id="pis:Pisl_1889"/>
<organism evidence="1 2">
    <name type="scientific">Pyrobaculum islandicum (strain DSM 4184 / JCM 9189 / GEO3)</name>
    <dbReference type="NCBI Taxonomy" id="384616"/>
    <lineage>
        <taxon>Archaea</taxon>
        <taxon>Thermoproteota</taxon>
        <taxon>Thermoprotei</taxon>
        <taxon>Thermoproteales</taxon>
        <taxon>Thermoproteaceae</taxon>
        <taxon>Pyrobaculum</taxon>
    </lineage>
</organism>
<proteinExistence type="predicted"/>
<keyword evidence="2" id="KW-1185">Reference proteome</keyword>
<reference evidence="1" key="1">
    <citation type="submission" date="2006-12" db="EMBL/GenBank/DDBJ databases">
        <title>Complete sequence of Pyrobaculum islandicum DSM 4184.</title>
        <authorList>
            <person name="Copeland A."/>
            <person name="Lucas S."/>
            <person name="Lapidus A."/>
            <person name="Barry K."/>
            <person name="Detter J.C."/>
            <person name="Glavina del Rio T."/>
            <person name="Dalin E."/>
            <person name="Tice H."/>
            <person name="Pitluck S."/>
            <person name="Meincke L."/>
            <person name="Brettin T."/>
            <person name="Bruce D."/>
            <person name="Han C."/>
            <person name="Tapia R."/>
            <person name="Gilna P."/>
            <person name="Schmutz J."/>
            <person name="Larimer F."/>
            <person name="Land M."/>
            <person name="Hauser L."/>
            <person name="Kyrpides N."/>
            <person name="Mikhailova N."/>
            <person name="Cozen A.E."/>
            <person name="Fitz-Gibbon S.T."/>
            <person name="House C.H."/>
            <person name="Saltikov C."/>
            <person name="Lowe T."/>
            <person name="Richardson P."/>
        </authorList>
    </citation>
    <scope>NUCLEOTIDE SEQUENCE [LARGE SCALE GENOMIC DNA]</scope>
    <source>
        <strain evidence="1">DSM 4184</strain>
    </source>
</reference>